<dbReference type="AlphaFoldDB" id="A0A232EK29"/>
<evidence type="ECO:0000313" key="2">
    <source>
        <dbReference type="EMBL" id="OXU18661.1"/>
    </source>
</evidence>
<reference evidence="2 3" key="1">
    <citation type="journal article" date="2017" name="Curr. Biol.">
        <title>The Evolution of Venom by Co-option of Single-Copy Genes.</title>
        <authorList>
            <person name="Martinson E.O."/>
            <person name="Mrinalini"/>
            <person name="Kelkar Y.D."/>
            <person name="Chang C.H."/>
            <person name="Werren J.H."/>
        </authorList>
    </citation>
    <scope>NUCLEOTIDE SEQUENCE [LARGE SCALE GENOMIC DNA]</scope>
    <source>
        <strain evidence="2 3">Alberta</strain>
        <tissue evidence="2">Whole body</tissue>
    </source>
</reference>
<proteinExistence type="predicted"/>
<comment type="caution">
    <text evidence="2">The sequence shown here is derived from an EMBL/GenBank/DDBJ whole genome shotgun (WGS) entry which is preliminary data.</text>
</comment>
<organism evidence="2 3">
    <name type="scientific">Trichomalopsis sarcophagae</name>
    <dbReference type="NCBI Taxonomy" id="543379"/>
    <lineage>
        <taxon>Eukaryota</taxon>
        <taxon>Metazoa</taxon>
        <taxon>Ecdysozoa</taxon>
        <taxon>Arthropoda</taxon>
        <taxon>Hexapoda</taxon>
        <taxon>Insecta</taxon>
        <taxon>Pterygota</taxon>
        <taxon>Neoptera</taxon>
        <taxon>Endopterygota</taxon>
        <taxon>Hymenoptera</taxon>
        <taxon>Apocrita</taxon>
        <taxon>Proctotrupomorpha</taxon>
        <taxon>Chalcidoidea</taxon>
        <taxon>Pteromalidae</taxon>
        <taxon>Pteromalinae</taxon>
        <taxon>Trichomalopsis</taxon>
    </lineage>
</organism>
<keyword evidence="1" id="KW-1133">Transmembrane helix</keyword>
<evidence type="ECO:0000256" key="1">
    <source>
        <dbReference type="SAM" id="Phobius"/>
    </source>
</evidence>
<dbReference type="EMBL" id="NNAY01003914">
    <property type="protein sequence ID" value="OXU18661.1"/>
    <property type="molecule type" value="Genomic_DNA"/>
</dbReference>
<sequence>MNEEAFVTEYVKLLKGDKSMQVLQYNCALWRNKTDIVWQRISKLMRILSGSMGRPRYQRRNLDLSSSSSWVQKGIDKLTINKKGDDVYCEAINTGRENILRAFMSHGVNPVTKKCLYNHAINKKANQLIPLLKTKGIRPTDLVAALQLAIREGSLEGIRELYTNKPMGRPLGFLHEAVKESKLWVFSLKEPAELEIVRGHDRDHLTVNAMGTLKLQLGCKAIESKKCPLIYMFPRLIALRNENVTYERMNYVQSVWKLESETIILQELKTEQERKKAKLLMISIGAATAIGVMFGLVITILCMKNIVKKEPELNITYQYIQLLQVNEFAKTHLMQCSIKVSRTITYYGMHSHSTRKCEKRNAIRSTFKQYMGTDGLKFGTASVALIGIIIIACLIKILIDTVLHSDAIYSVYRFSIHLIGSIWNSETANHRNLNLTLNYLKRKFRNRRSTVLSTITSKGNRMTKISINRIIEQYKKNFNDMSYEEILKKRVDITCAKLNEQETAKKFNKRLQTLRN</sequence>
<name>A0A232EK29_9HYME</name>
<protein>
    <submittedName>
        <fullName evidence="2">Uncharacterized protein</fullName>
    </submittedName>
</protein>
<feature type="transmembrane region" description="Helical" evidence="1">
    <location>
        <begin position="279"/>
        <end position="303"/>
    </location>
</feature>
<feature type="transmembrane region" description="Helical" evidence="1">
    <location>
        <begin position="378"/>
        <end position="399"/>
    </location>
</feature>
<evidence type="ECO:0000313" key="3">
    <source>
        <dbReference type="Proteomes" id="UP000215335"/>
    </source>
</evidence>
<gene>
    <name evidence="2" type="ORF">TSAR_011277</name>
</gene>
<dbReference type="Pfam" id="PF24664">
    <property type="entry name" value="Monjiviricetes_fusion"/>
    <property type="match status" value="2"/>
</dbReference>
<keyword evidence="3" id="KW-1185">Reference proteome</keyword>
<accession>A0A232EK29</accession>
<dbReference type="Proteomes" id="UP000215335">
    <property type="component" value="Unassembled WGS sequence"/>
</dbReference>
<keyword evidence="1" id="KW-0472">Membrane</keyword>
<keyword evidence="1" id="KW-0812">Transmembrane</keyword>